<keyword evidence="2" id="KW-1185">Reference proteome</keyword>
<proteinExistence type="predicted"/>
<gene>
    <name evidence="1" type="ORF">SAMN05660461_4979</name>
</gene>
<protein>
    <submittedName>
        <fullName evidence="1">Uncharacterized protein</fullName>
    </submittedName>
</protein>
<evidence type="ECO:0000313" key="1">
    <source>
        <dbReference type="EMBL" id="SKD09100.1"/>
    </source>
</evidence>
<reference evidence="2" key="1">
    <citation type="submission" date="2017-02" db="EMBL/GenBank/DDBJ databases">
        <authorList>
            <person name="Varghese N."/>
            <person name="Submissions S."/>
        </authorList>
    </citation>
    <scope>NUCLEOTIDE SEQUENCE [LARGE SCALE GENOMIC DNA]</scope>
    <source>
        <strain evidence="2">DSM 18108</strain>
    </source>
</reference>
<dbReference type="AlphaFoldDB" id="A0A1T5P8N1"/>
<name>A0A1T5P8N1_9BACT</name>
<accession>A0A1T5P8N1</accession>
<evidence type="ECO:0000313" key="2">
    <source>
        <dbReference type="Proteomes" id="UP000190166"/>
    </source>
</evidence>
<dbReference type="Proteomes" id="UP000190166">
    <property type="component" value="Unassembled WGS sequence"/>
</dbReference>
<sequence length="74" mass="8618">MAYPYLCNEWSMNDGDNDLMRDYPPSRSYIIDFIYNSSCNPISLEHKKAGLSQPAFFNEDAYFISSRLPDLCKH</sequence>
<dbReference type="EMBL" id="FUZZ01000004">
    <property type="protein sequence ID" value="SKD09100.1"/>
    <property type="molecule type" value="Genomic_DNA"/>
</dbReference>
<organism evidence="1 2">
    <name type="scientific">Chitinophaga ginsengisegetis</name>
    <dbReference type="NCBI Taxonomy" id="393003"/>
    <lineage>
        <taxon>Bacteria</taxon>
        <taxon>Pseudomonadati</taxon>
        <taxon>Bacteroidota</taxon>
        <taxon>Chitinophagia</taxon>
        <taxon>Chitinophagales</taxon>
        <taxon>Chitinophagaceae</taxon>
        <taxon>Chitinophaga</taxon>
    </lineage>
</organism>